<dbReference type="InterPro" id="IPR001932">
    <property type="entry name" value="PPM-type_phosphatase-like_dom"/>
</dbReference>
<dbReference type="Pfam" id="PF07228">
    <property type="entry name" value="SpoIIE"/>
    <property type="match status" value="1"/>
</dbReference>
<keyword evidence="5" id="KW-1185">Reference proteome</keyword>
<dbReference type="AlphaFoldDB" id="A0A1H6H4N3"/>
<evidence type="ECO:0000256" key="1">
    <source>
        <dbReference type="ARBA" id="ARBA00022801"/>
    </source>
</evidence>
<evidence type="ECO:0000313" key="5">
    <source>
        <dbReference type="Proteomes" id="UP000182983"/>
    </source>
</evidence>
<evidence type="ECO:0000256" key="2">
    <source>
        <dbReference type="SAM" id="Phobius"/>
    </source>
</evidence>
<dbReference type="EMBL" id="FNWO01000002">
    <property type="protein sequence ID" value="SEH29100.1"/>
    <property type="molecule type" value="Genomic_DNA"/>
</dbReference>
<feature type="transmembrane region" description="Helical" evidence="2">
    <location>
        <begin position="194"/>
        <end position="220"/>
    </location>
</feature>
<dbReference type="RefSeq" id="WP_244511036.1">
    <property type="nucleotide sequence ID" value="NZ_FNWO01000002.1"/>
</dbReference>
<dbReference type="InterPro" id="IPR036457">
    <property type="entry name" value="PPM-type-like_dom_sf"/>
</dbReference>
<feature type="transmembrane region" description="Helical" evidence="2">
    <location>
        <begin position="47"/>
        <end position="67"/>
    </location>
</feature>
<keyword evidence="2" id="KW-0472">Membrane</keyword>
<dbReference type="PANTHER" id="PTHR43156">
    <property type="entry name" value="STAGE II SPORULATION PROTEIN E-RELATED"/>
    <property type="match status" value="1"/>
</dbReference>
<dbReference type="SMART" id="SM00331">
    <property type="entry name" value="PP2C_SIG"/>
    <property type="match status" value="1"/>
</dbReference>
<dbReference type="PROSITE" id="PS50885">
    <property type="entry name" value="HAMP"/>
    <property type="match status" value="1"/>
</dbReference>
<gene>
    <name evidence="4" type="ORF">SAMN04244559_00803</name>
</gene>
<dbReference type="Gene3D" id="3.60.40.10">
    <property type="entry name" value="PPM-type phosphatase domain"/>
    <property type="match status" value="1"/>
</dbReference>
<name>A0A1H6H4N3_MAGFU</name>
<dbReference type="InterPro" id="IPR003660">
    <property type="entry name" value="HAMP_dom"/>
</dbReference>
<proteinExistence type="predicted"/>
<evidence type="ECO:0000259" key="3">
    <source>
        <dbReference type="PROSITE" id="PS50885"/>
    </source>
</evidence>
<keyword evidence="2" id="KW-0812">Transmembrane</keyword>
<dbReference type="PANTHER" id="PTHR43156:SF9">
    <property type="entry name" value="HAMP DOMAIN-CONTAINING PROTEIN"/>
    <property type="match status" value="1"/>
</dbReference>
<dbReference type="Proteomes" id="UP000182983">
    <property type="component" value="Unassembled WGS sequence"/>
</dbReference>
<dbReference type="InterPro" id="IPR052016">
    <property type="entry name" value="Bact_Sigma-Reg"/>
</dbReference>
<feature type="domain" description="HAMP" evidence="3">
    <location>
        <begin position="218"/>
        <end position="274"/>
    </location>
</feature>
<sequence length="583" mass="63329">MGRDSAATRSIMDADTIDLYGIMPVTETPPPPSPLRRPVAVWRGLSFKQAVATLVIALGLGVVTGAWDMVSDYRRLRADVSTGVAAEMALVRGMAAEAAFMLNGDLAREVVDGLSLDPLAAEIRITDNFGGVLALHVRPPESVAFPKLAQTLFGDLVPHSLGLRNGTGGAMSEVGRLDLRLDPGRLLNRYLGHIASNAAAGAARTIVLCLLVVAVFYGLITQPLLRLIAMIARVDPARPGAFPIELPRRHHNDELGRLGETVNALLSASQRGLDQRDSAEAELAALARDLERRVVDRTAELEREKQGVERANAELEKANRFISDGIRYASRIQTALLPDSAALEGLVDEIVIGWRPFDIVGGDYYWIGRFGDKAVIAVMDCTGHGVPGAFMTAVVSSILARILHHHGHDDPATILGLLDGLVRTALRQDRGDGPADDGLDAAICVLDSDGRRLSFAGANLPLTIWENGAIRSIRGDRRSLGYRETRPVRGFTSHVVEIVPGSTFYLYTDGVTDQIGGPSRRLFGRQRLQDALARCGDRPLEEQKDFLLAELDLWRGEQPRRDDMTFVAFRPHKTDDAPPEAAR</sequence>
<protein>
    <submittedName>
        <fullName evidence="4">Serine phosphatase RsbU, regulator of sigma subunit</fullName>
    </submittedName>
</protein>
<evidence type="ECO:0000313" key="4">
    <source>
        <dbReference type="EMBL" id="SEH29100.1"/>
    </source>
</evidence>
<organism evidence="4 5">
    <name type="scientific">Magnetospirillum fulvum</name>
    <name type="common">Rhodospirillum fulvum</name>
    <dbReference type="NCBI Taxonomy" id="1082"/>
    <lineage>
        <taxon>Bacteria</taxon>
        <taxon>Pseudomonadati</taxon>
        <taxon>Pseudomonadota</taxon>
        <taxon>Alphaproteobacteria</taxon>
        <taxon>Rhodospirillales</taxon>
        <taxon>Rhodospirillaceae</taxon>
        <taxon>Magnetospirillum</taxon>
    </lineage>
</organism>
<reference evidence="5" key="1">
    <citation type="submission" date="2016-10" db="EMBL/GenBank/DDBJ databases">
        <authorList>
            <person name="Varghese N."/>
            <person name="Submissions S."/>
        </authorList>
    </citation>
    <scope>NUCLEOTIDE SEQUENCE [LARGE SCALE GENOMIC DNA]</scope>
    <source>
        <strain evidence="5">DSM 13234</strain>
    </source>
</reference>
<keyword evidence="1" id="KW-0378">Hydrolase</keyword>
<keyword evidence="2" id="KW-1133">Transmembrane helix</keyword>
<dbReference type="GO" id="GO:0016020">
    <property type="term" value="C:membrane"/>
    <property type="evidence" value="ECO:0007669"/>
    <property type="project" value="InterPro"/>
</dbReference>
<accession>A0A1H6H4N3</accession>
<dbReference type="GO" id="GO:0007165">
    <property type="term" value="P:signal transduction"/>
    <property type="evidence" value="ECO:0007669"/>
    <property type="project" value="InterPro"/>
</dbReference>
<dbReference type="GO" id="GO:0016791">
    <property type="term" value="F:phosphatase activity"/>
    <property type="evidence" value="ECO:0007669"/>
    <property type="project" value="TreeGrafter"/>
</dbReference>